<comment type="caution">
    <text evidence="1">The sequence shown here is derived from an EMBL/GenBank/DDBJ whole genome shotgun (WGS) entry which is preliminary data.</text>
</comment>
<proteinExistence type="predicted"/>
<accession>A0A4S2JLK4</accession>
<evidence type="ECO:0000313" key="1">
    <source>
        <dbReference type="EMBL" id="TGZ36186.1"/>
    </source>
</evidence>
<organism evidence="1 2">
    <name type="scientific">Temnothorax longispinosus</name>
    <dbReference type="NCBI Taxonomy" id="300112"/>
    <lineage>
        <taxon>Eukaryota</taxon>
        <taxon>Metazoa</taxon>
        <taxon>Ecdysozoa</taxon>
        <taxon>Arthropoda</taxon>
        <taxon>Hexapoda</taxon>
        <taxon>Insecta</taxon>
        <taxon>Pterygota</taxon>
        <taxon>Neoptera</taxon>
        <taxon>Endopterygota</taxon>
        <taxon>Hymenoptera</taxon>
        <taxon>Apocrita</taxon>
        <taxon>Aculeata</taxon>
        <taxon>Formicoidea</taxon>
        <taxon>Formicidae</taxon>
        <taxon>Myrmicinae</taxon>
        <taxon>Temnothorax</taxon>
    </lineage>
</organism>
<name>A0A4S2JLK4_9HYME</name>
<dbReference type="EMBL" id="QBLH01003688">
    <property type="protein sequence ID" value="TGZ36186.1"/>
    <property type="molecule type" value="Genomic_DNA"/>
</dbReference>
<dbReference type="AlphaFoldDB" id="A0A4S2JLK4"/>
<evidence type="ECO:0000313" key="2">
    <source>
        <dbReference type="Proteomes" id="UP000310200"/>
    </source>
</evidence>
<reference evidence="1 2" key="1">
    <citation type="journal article" date="2019" name="Philos. Trans. R. Soc. Lond., B, Biol. Sci.">
        <title>Ant behaviour and brain gene expression of defending hosts depend on the ecological success of the intruding social parasite.</title>
        <authorList>
            <person name="Kaur R."/>
            <person name="Stoldt M."/>
            <person name="Jongepier E."/>
            <person name="Feldmeyer B."/>
            <person name="Menzel F."/>
            <person name="Bornberg-Bauer E."/>
            <person name="Foitzik S."/>
        </authorList>
    </citation>
    <scope>NUCLEOTIDE SEQUENCE [LARGE SCALE GENOMIC DNA]</scope>
    <source>
        <tissue evidence="1">Whole body</tissue>
    </source>
</reference>
<gene>
    <name evidence="1" type="ORF">DBV15_07248</name>
</gene>
<protein>
    <submittedName>
        <fullName evidence="1">Uncharacterized protein</fullName>
    </submittedName>
</protein>
<dbReference type="Proteomes" id="UP000310200">
    <property type="component" value="Unassembled WGS sequence"/>
</dbReference>
<keyword evidence="2" id="KW-1185">Reference proteome</keyword>
<sequence length="190" mass="22023">MYRIDDTSFVTSALNSYLNYRGRRYSAKAHFCTYLRYIPISHLICHGGNSVRSCWLPLGDTIFTFDSLYVKIARDTVCHRLRIKRIVMQLCCLWCEIEIPENFASWVPEGKERESKQGQAVCIHANTPLLLFTYIWTRRNRVKSRRECERARSQMLMATVALAALPHSPILYRFAVSAGLTGRQEARIAR</sequence>